<comment type="caution">
    <text evidence="1">The sequence shown here is derived from an EMBL/GenBank/DDBJ whole genome shotgun (WGS) entry which is preliminary data.</text>
</comment>
<evidence type="ECO:0000313" key="1">
    <source>
        <dbReference type="EMBL" id="EJC07919.1"/>
    </source>
</evidence>
<proteinExistence type="predicted"/>
<reference evidence="1 2" key="1">
    <citation type="journal article" date="2013" name="Pathog. Dis.">
        <title>Genome sequences of 65 Helicobacter pylori strains isolated from asymptomatic individuals and patients with gastric cancer, peptic ulcer disease, or gastritis.</title>
        <authorList>
            <person name="Blanchard T.G."/>
            <person name="Czinn S.J."/>
            <person name="Correa P."/>
            <person name="Nakazawa T."/>
            <person name="Keelan M."/>
            <person name="Morningstar L."/>
            <person name="Santana-Cruz I."/>
            <person name="Maroo A."/>
            <person name="McCracken C."/>
            <person name="Shefchek K."/>
            <person name="Daugherty S."/>
            <person name="Song Y."/>
            <person name="Fraser C.M."/>
            <person name="Fricke W.F."/>
        </authorList>
    </citation>
    <scope>NUCLEOTIDE SEQUENCE [LARGE SCALE GENOMIC DNA]</scope>
    <source>
        <strain evidence="1 2">Hp P-15</strain>
    </source>
</reference>
<dbReference type="EMBL" id="AKPP01000003">
    <property type="protein sequence ID" value="EJC07919.1"/>
    <property type="molecule type" value="Genomic_DNA"/>
</dbReference>
<organism evidence="1 2">
    <name type="scientific">Helicobacter pylori Hp P-15</name>
    <dbReference type="NCBI Taxonomy" id="992080"/>
    <lineage>
        <taxon>Bacteria</taxon>
        <taxon>Pseudomonadati</taxon>
        <taxon>Campylobacterota</taxon>
        <taxon>Epsilonproteobacteria</taxon>
        <taxon>Campylobacterales</taxon>
        <taxon>Helicobacteraceae</taxon>
        <taxon>Helicobacter</taxon>
    </lineage>
</organism>
<dbReference type="AlphaFoldDB" id="J0F782"/>
<accession>J0F782</accession>
<dbReference type="Proteomes" id="UP000005838">
    <property type="component" value="Unassembled WGS sequence"/>
</dbReference>
<gene>
    <name evidence="1" type="ORF">HPHPP15_1257</name>
</gene>
<name>J0F782_HELPX</name>
<evidence type="ECO:0000313" key="2">
    <source>
        <dbReference type="Proteomes" id="UP000005838"/>
    </source>
</evidence>
<sequence>MNGINRRWHDYPLKQLFYFTWWELSKKSSLRRMIKSKKC</sequence>
<protein>
    <submittedName>
        <fullName evidence="1">Uncharacterized protein</fullName>
    </submittedName>
</protein>